<dbReference type="AlphaFoldDB" id="A0A6P0UNJ0"/>
<comment type="caution">
    <text evidence="1">The sequence shown here is derived from an EMBL/GenBank/DDBJ whole genome shotgun (WGS) entry which is preliminary data.</text>
</comment>
<dbReference type="InterPro" id="IPR052927">
    <property type="entry name" value="DCC_oxidoreductase"/>
</dbReference>
<dbReference type="GO" id="GO:0015035">
    <property type="term" value="F:protein-disulfide reductase activity"/>
    <property type="evidence" value="ECO:0007669"/>
    <property type="project" value="InterPro"/>
</dbReference>
<gene>
    <name evidence="1" type="ORF">GWK08_15955</name>
</gene>
<reference evidence="1 2" key="1">
    <citation type="submission" date="2020-01" db="EMBL/GenBank/DDBJ databases">
        <title>Leptobacterium flavescens.</title>
        <authorList>
            <person name="Wang G."/>
        </authorList>
    </citation>
    <scope>NUCLEOTIDE SEQUENCE [LARGE SCALE GENOMIC DNA]</scope>
    <source>
        <strain evidence="1 2">KCTC 22160</strain>
    </source>
</reference>
<keyword evidence="2" id="KW-1185">Reference proteome</keyword>
<organism evidence="1 2">
    <name type="scientific">Leptobacterium flavescens</name>
    <dbReference type="NCBI Taxonomy" id="472055"/>
    <lineage>
        <taxon>Bacteria</taxon>
        <taxon>Pseudomonadati</taxon>
        <taxon>Bacteroidota</taxon>
        <taxon>Flavobacteriia</taxon>
        <taxon>Flavobacteriales</taxon>
        <taxon>Flavobacteriaceae</taxon>
        <taxon>Leptobacterium</taxon>
    </lineage>
</organism>
<dbReference type="EMBL" id="JAABOO010000003">
    <property type="protein sequence ID" value="NER14951.1"/>
    <property type="molecule type" value="Genomic_DNA"/>
</dbReference>
<evidence type="ECO:0000313" key="1">
    <source>
        <dbReference type="EMBL" id="NER14951.1"/>
    </source>
</evidence>
<dbReference type="RefSeq" id="WP_163608227.1">
    <property type="nucleotide sequence ID" value="NZ_JAABOO010000003.1"/>
</dbReference>
<protein>
    <submittedName>
        <fullName evidence="1">DUF393 domain-containing protein</fullName>
    </submittedName>
</protein>
<dbReference type="PANTHER" id="PTHR33639">
    <property type="entry name" value="THIOL-DISULFIDE OXIDOREDUCTASE DCC"/>
    <property type="match status" value="1"/>
</dbReference>
<name>A0A6P0UNJ0_9FLAO</name>
<proteinExistence type="predicted"/>
<dbReference type="Pfam" id="PF04134">
    <property type="entry name" value="DCC1-like"/>
    <property type="match status" value="1"/>
</dbReference>
<sequence length="132" mass="15109">MQTTQSQNIIIYDGICNLCNGVVGWVFKNTSRDQFEFVPFQSRKGQELLALNNFPTHRLDTVILFEGDSMYTHSDGFLRIMSKMRKWKTLAGILSLVPRSFRDGIYTIASRNRIKWFGSSVAMCTVNLSSED</sequence>
<dbReference type="Proteomes" id="UP000468581">
    <property type="component" value="Unassembled WGS sequence"/>
</dbReference>
<accession>A0A6P0UNJ0</accession>
<dbReference type="InterPro" id="IPR007263">
    <property type="entry name" value="DCC1-like"/>
</dbReference>
<dbReference type="PANTHER" id="PTHR33639:SF2">
    <property type="entry name" value="DUF393 DOMAIN-CONTAINING PROTEIN"/>
    <property type="match status" value="1"/>
</dbReference>
<evidence type="ECO:0000313" key="2">
    <source>
        <dbReference type="Proteomes" id="UP000468581"/>
    </source>
</evidence>